<comment type="pathway">
    <text evidence="1 8">Amino-acid biosynthesis; L-histidine biosynthesis; L-histidine from 5-phospho-alpha-D-ribose 1-diphosphate: step 8/9.</text>
</comment>
<proteinExistence type="inferred from homology"/>
<accession>A0A921IGV6</accession>
<evidence type="ECO:0000256" key="2">
    <source>
        <dbReference type="ARBA" id="ARBA00009152"/>
    </source>
</evidence>
<keyword evidence="6 8" id="KW-0368">Histidine biosynthesis</keyword>
<dbReference type="InterPro" id="IPR016195">
    <property type="entry name" value="Pol/histidinol_Pase-like"/>
</dbReference>
<organism evidence="10 11">
    <name type="scientific">Subdoligranulum variabile</name>
    <dbReference type="NCBI Taxonomy" id="214851"/>
    <lineage>
        <taxon>Bacteria</taxon>
        <taxon>Bacillati</taxon>
        <taxon>Bacillota</taxon>
        <taxon>Clostridia</taxon>
        <taxon>Eubacteriales</taxon>
        <taxon>Oscillospiraceae</taxon>
        <taxon>Subdoligranulum</taxon>
    </lineage>
</organism>
<evidence type="ECO:0000259" key="9">
    <source>
        <dbReference type="Pfam" id="PF02811"/>
    </source>
</evidence>
<dbReference type="PANTHER" id="PTHR21039">
    <property type="entry name" value="HISTIDINOL PHOSPHATASE-RELATED"/>
    <property type="match status" value="1"/>
</dbReference>
<keyword evidence="5 8" id="KW-0378">Hydrolase</keyword>
<evidence type="ECO:0000313" key="10">
    <source>
        <dbReference type="EMBL" id="HJG27140.1"/>
    </source>
</evidence>
<dbReference type="GO" id="GO:0005737">
    <property type="term" value="C:cytoplasm"/>
    <property type="evidence" value="ECO:0007669"/>
    <property type="project" value="TreeGrafter"/>
</dbReference>
<dbReference type="SUPFAM" id="SSF89550">
    <property type="entry name" value="PHP domain-like"/>
    <property type="match status" value="1"/>
</dbReference>
<reference evidence="10" key="2">
    <citation type="submission" date="2021-09" db="EMBL/GenBank/DDBJ databases">
        <authorList>
            <person name="Gilroy R."/>
        </authorList>
    </citation>
    <scope>NUCLEOTIDE SEQUENCE</scope>
    <source>
        <strain evidence="10">ChiBcec21-2208</strain>
    </source>
</reference>
<name>A0A921IGV6_9FIRM</name>
<dbReference type="NCBIfam" id="TIGR01856">
    <property type="entry name" value="hisJ_fam"/>
    <property type="match status" value="1"/>
</dbReference>
<feature type="domain" description="PHP" evidence="9">
    <location>
        <begin position="10"/>
        <end position="204"/>
    </location>
</feature>
<evidence type="ECO:0000313" key="11">
    <source>
        <dbReference type="Proteomes" id="UP000782880"/>
    </source>
</evidence>
<dbReference type="GO" id="GO:0000105">
    <property type="term" value="P:L-histidine biosynthetic process"/>
    <property type="evidence" value="ECO:0007669"/>
    <property type="project" value="UniProtKB-UniRule"/>
</dbReference>
<protein>
    <recommendedName>
        <fullName evidence="3 8">Histidinol-phosphatase</fullName>
        <shortName evidence="8">HolPase</shortName>
        <ecNumber evidence="3 8">3.1.3.15</ecNumber>
    </recommendedName>
</protein>
<evidence type="ECO:0000256" key="4">
    <source>
        <dbReference type="ARBA" id="ARBA00022605"/>
    </source>
</evidence>
<dbReference type="EC" id="3.1.3.15" evidence="3 8"/>
<dbReference type="InterPro" id="IPR010140">
    <property type="entry name" value="Histidinol_P_phosphatase_HisJ"/>
</dbReference>
<dbReference type="Pfam" id="PF02811">
    <property type="entry name" value="PHP"/>
    <property type="match status" value="1"/>
</dbReference>
<dbReference type="Gene3D" id="3.20.20.140">
    <property type="entry name" value="Metal-dependent hydrolases"/>
    <property type="match status" value="1"/>
</dbReference>
<dbReference type="GO" id="GO:0004401">
    <property type="term" value="F:histidinol-phosphatase activity"/>
    <property type="evidence" value="ECO:0007669"/>
    <property type="project" value="UniProtKB-UniRule"/>
</dbReference>
<evidence type="ECO:0000256" key="6">
    <source>
        <dbReference type="ARBA" id="ARBA00023102"/>
    </source>
</evidence>
<keyword evidence="4 8" id="KW-0028">Amino-acid biosynthesis</keyword>
<comment type="catalytic activity">
    <reaction evidence="7 8">
        <text>L-histidinol phosphate + H2O = L-histidinol + phosphate</text>
        <dbReference type="Rhea" id="RHEA:14465"/>
        <dbReference type="ChEBI" id="CHEBI:15377"/>
        <dbReference type="ChEBI" id="CHEBI:43474"/>
        <dbReference type="ChEBI" id="CHEBI:57699"/>
        <dbReference type="ChEBI" id="CHEBI:57980"/>
        <dbReference type="EC" id="3.1.3.15"/>
    </reaction>
</comment>
<evidence type="ECO:0000256" key="5">
    <source>
        <dbReference type="ARBA" id="ARBA00022801"/>
    </source>
</evidence>
<dbReference type="EMBL" id="DYVE01000018">
    <property type="protein sequence ID" value="HJG27140.1"/>
    <property type="molecule type" value="Genomic_DNA"/>
</dbReference>
<evidence type="ECO:0000256" key="7">
    <source>
        <dbReference type="ARBA" id="ARBA00049158"/>
    </source>
</evidence>
<gene>
    <name evidence="10" type="ORF">K8V20_00615</name>
</gene>
<dbReference type="Proteomes" id="UP000782880">
    <property type="component" value="Unassembled WGS sequence"/>
</dbReference>
<comment type="caution">
    <text evidence="10">The sequence shown here is derived from an EMBL/GenBank/DDBJ whole genome shotgun (WGS) entry which is preliminary data.</text>
</comment>
<sequence length="275" mass="30471">MAGEYLKSSVHVHSKLCDGKNTLEELAVTGWRAGLQTLGFSGHSHTPCDLEYCMTQSRTALYKAQIAKLKERYAGKLDILCGLEWDLYSDDDPLDYDYFIGSTHYVKGPKTGKYYEIDWRESDLAACIADDFDGDGLAVVEAYFANVAKVAEKKPTILGHFDLIKKINGEGKFFDEHDPRYKAAADSALMAAARNRCVLEVNTSAVFRGFRKDFFPSDEILKDWLALSGNVVITADAHTAKALTFGYEEAAAKLKGLGYTKVQVLGKNGFQTCEL</sequence>
<evidence type="ECO:0000256" key="8">
    <source>
        <dbReference type="RuleBase" id="RU366003"/>
    </source>
</evidence>
<dbReference type="InterPro" id="IPR004013">
    <property type="entry name" value="PHP_dom"/>
</dbReference>
<dbReference type="AlphaFoldDB" id="A0A921IGV6"/>
<dbReference type="PANTHER" id="PTHR21039:SF0">
    <property type="entry name" value="HISTIDINOL-PHOSPHATASE"/>
    <property type="match status" value="1"/>
</dbReference>
<evidence type="ECO:0000256" key="3">
    <source>
        <dbReference type="ARBA" id="ARBA00013085"/>
    </source>
</evidence>
<comment type="similarity">
    <text evidence="2 8">Belongs to the PHP hydrolase family. HisK subfamily.</text>
</comment>
<reference evidence="10" key="1">
    <citation type="journal article" date="2021" name="PeerJ">
        <title>Extensive microbial diversity within the chicken gut microbiome revealed by metagenomics and culture.</title>
        <authorList>
            <person name="Gilroy R."/>
            <person name="Ravi A."/>
            <person name="Getino M."/>
            <person name="Pursley I."/>
            <person name="Horton D.L."/>
            <person name="Alikhan N.F."/>
            <person name="Baker D."/>
            <person name="Gharbi K."/>
            <person name="Hall N."/>
            <person name="Watson M."/>
            <person name="Adriaenssens E.M."/>
            <person name="Foster-Nyarko E."/>
            <person name="Jarju S."/>
            <person name="Secka A."/>
            <person name="Antonio M."/>
            <person name="Oren A."/>
            <person name="Chaudhuri R.R."/>
            <person name="La Ragione R."/>
            <person name="Hildebrand F."/>
            <person name="Pallen M.J."/>
        </authorList>
    </citation>
    <scope>NUCLEOTIDE SEQUENCE</scope>
    <source>
        <strain evidence="10">ChiBcec21-2208</strain>
    </source>
</reference>
<evidence type="ECO:0000256" key="1">
    <source>
        <dbReference type="ARBA" id="ARBA00004970"/>
    </source>
</evidence>